<proteinExistence type="predicted"/>
<organism evidence="1">
    <name type="scientific">Arundo donax</name>
    <name type="common">Giant reed</name>
    <name type="synonym">Donax arundinaceus</name>
    <dbReference type="NCBI Taxonomy" id="35708"/>
    <lineage>
        <taxon>Eukaryota</taxon>
        <taxon>Viridiplantae</taxon>
        <taxon>Streptophyta</taxon>
        <taxon>Embryophyta</taxon>
        <taxon>Tracheophyta</taxon>
        <taxon>Spermatophyta</taxon>
        <taxon>Magnoliopsida</taxon>
        <taxon>Liliopsida</taxon>
        <taxon>Poales</taxon>
        <taxon>Poaceae</taxon>
        <taxon>PACMAD clade</taxon>
        <taxon>Arundinoideae</taxon>
        <taxon>Arundineae</taxon>
        <taxon>Arundo</taxon>
    </lineage>
</organism>
<sequence>MHSIIFDVLSLTNK</sequence>
<protein>
    <submittedName>
        <fullName evidence="1">Uncharacterized protein</fullName>
    </submittedName>
</protein>
<reference evidence="1" key="1">
    <citation type="submission" date="2014-09" db="EMBL/GenBank/DDBJ databases">
        <authorList>
            <person name="Magalhaes I.L.F."/>
            <person name="Oliveira U."/>
            <person name="Santos F.R."/>
            <person name="Vidigal T.H.D.A."/>
            <person name="Brescovit A.D."/>
            <person name="Santos A.J."/>
        </authorList>
    </citation>
    <scope>NUCLEOTIDE SEQUENCE</scope>
    <source>
        <tissue evidence="1">Shoot tissue taken approximately 20 cm above the soil surface</tissue>
    </source>
</reference>
<reference evidence="1" key="2">
    <citation type="journal article" date="2015" name="Data Brief">
        <title>Shoot transcriptome of the giant reed, Arundo donax.</title>
        <authorList>
            <person name="Barrero R.A."/>
            <person name="Guerrero F.D."/>
            <person name="Moolhuijzen P."/>
            <person name="Goolsby J.A."/>
            <person name="Tidwell J."/>
            <person name="Bellgard S.E."/>
            <person name="Bellgard M.I."/>
        </authorList>
    </citation>
    <scope>NUCLEOTIDE SEQUENCE</scope>
    <source>
        <tissue evidence="1">Shoot tissue taken approximately 20 cm above the soil surface</tissue>
    </source>
</reference>
<name>A0A0A8Z4X2_ARUDO</name>
<evidence type="ECO:0000313" key="1">
    <source>
        <dbReference type="EMBL" id="JAD31785.1"/>
    </source>
</evidence>
<dbReference type="EMBL" id="GBRH01266110">
    <property type="protein sequence ID" value="JAD31785.1"/>
    <property type="molecule type" value="Transcribed_RNA"/>
</dbReference>
<accession>A0A0A8Z4X2</accession>